<dbReference type="GeneID" id="93461260"/>
<dbReference type="Pfam" id="PF01663">
    <property type="entry name" value="Phosphodiest"/>
    <property type="match status" value="1"/>
</dbReference>
<accession>A0A2U9Q090</accession>
<dbReference type="EMBL" id="CP027541">
    <property type="protein sequence ID" value="AWT57466.1"/>
    <property type="molecule type" value="Genomic_DNA"/>
</dbReference>
<dbReference type="GO" id="GO:0016787">
    <property type="term" value="F:hydrolase activity"/>
    <property type="evidence" value="ECO:0007669"/>
    <property type="project" value="UniProtKB-ARBA"/>
</dbReference>
<proteinExistence type="predicted"/>
<dbReference type="Gene3D" id="3.40.720.10">
    <property type="entry name" value="Alkaline Phosphatase, subunit A"/>
    <property type="match status" value="1"/>
</dbReference>
<dbReference type="AlphaFoldDB" id="A0A2U9Q090"/>
<reference evidence="1 2" key="1">
    <citation type="journal article" date="2013" name="Genome Announc.">
        <title>Draft genome sequence of MKD8, a conjugal recipient Mycobacterium smegmatis strain.</title>
        <authorList>
            <person name="Gray T.A."/>
            <person name="Palumbo M.J."/>
            <person name="Derbyshire K.M."/>
        </authorList>
    </citation>
    <scope>NUCLEOTIDE SEQUENCE [LARGE SCALE GENOMIC DNA]</scope>
    <source>
        <strain evidence="1 2">MKD8</strain>
    </source>
</reference>
<organism evidence="1 2">
    <name type="scientific">Mycolicibacterium smegmatis (strain MKD8)</name>
    <name type="common">Mycobacterium smegmatis</name>
    <dbReference type="NCBI Taxonomy" id="1214915"/>
    <lineage>
        <taxon>Bacteria</taxon>
        <taxon>Bacillati</taxon>
        <taxon>Actinomycetota</taxon>
        <taxon>Actinomycetes</taxon>
        <taxon>Mycobacteriales</taxon>
        <taxon>Mycobacteriaceae</taxon>
        <taxon>Mycolicibacterium</taxon>
    </lineage>
</organism>
<evidence type="ECO:0000313" key="1">
    <source>
        <dbReference type="EMBL" id="AWT57466.1"/>
    </source>
</evidence>
<dbReference type="PANTHER" id="PTHR10151:SF120">
    <property type="entry name" value="BIS(5'-ADENOSYL)-TRIPHOSPHATASE"/>
    <property type="match status" value="1"/>
</dbReference>
<dbReference type="SUPFAM" id="SSF53649">
    <property type="entry name" value="Alkaline phosphatase-like"/>
    <property type="match status" value="1"/>
</dbReference>
<reference evidence="2" key="2">
    <citation type="submission" date="2018-03" db="EMBL/GenBank/DDBJ databases">
        <authorList>
            <person name="Derbyshire K."/>
            <person name="Gray T.A."/>
            <person name="Champion M."/>
        </authorList>
    </citation>
    <scope>NUCLEOTIDE SEQUENCE [LARGE SCALE GENOMIC DNA]</scope>
    <source>
        <strain evidence="2">MKD8</strain>
    </source>
</reference>
<dbReference type="PANTHER" id="PTHR10151">
    <property type="entry name" value="ECTONUCLEOTIDE PYROPHOSPHATASE/PHOSPHODIESTERASE"/>
    <property type="match status" value="1"/>
</dbReference>
<gene>
    <name evidence="1" type="ORF">D806_065330</name>
</gene>
<dbReference type="RefSeq" id="WP_036454062.1">
    <property type="nucleotide sequence ID" value="NZ_CP027541.1"/>
</dbReference>
<dbReference type="Proteomes" id="UP000011200">
    <property type="component" value="Chromosome"/>
</dbReference>
<sequence length="339" mass="35917">MTDPMVVLVIIDGAGARQVRPDTMPTLHSLATSGAWHPEGSEAVLCSATYPNILTLVTGSSPTQHRVFANPLFGHELAGTSSVTTVFERAGDRASEFVVGDQYLIDVGRARTAGRHWPPEGVLPDDAFRDEFGYATDCAVLPHALAAVGRRPDLLVVHLNGPDTASHLHGPDSDAAVESYRTSDATLASLVDALRPHWDNLLLLVTSDHDQETIHDDRRIDLAGLASARGVDATVFHEGTAAVICGPGAADARWLSDVAGIERSWLVEPGLRVAASEPHHWFATADGPTRGGAHGGPRTRGQVAVAAGGHPMVGRIAGAWRHRQPRAEDWAGLALSVFG</sequence>
<dbReference type="InterPro" id="IPR002591">
    <property type="entry name" value="Phosphodiest/P_Trfase"/>
</dbReference>
<name>A0A2U9Q090_MYCSE</name>
<protein>
    <submittedName>
        <fullName evidence="1">Type I phosphodiesterase / nucleotide pyrophosphatase superfamily protein</fullName>
    </submittedName>
</protein>
<dbReference type="InterPro" id="IPR017850">
    <property type="entry name" value="Alkaline_phosphatase_core_sf"/>
</dbReference>
<evidence type="ECO:0000313" key="2">
    <source>
        <dbReference type="Proteomes" id="UP000011200"/>
    </source>
</evidence>